<dbReference type="OrthoDB" id="437331at2759"/>
<dbReference type="GO" id="GO:0046872">
    <property type="term" value="F:metal ion binding"/>
    <property type="evidence" value="ECO:0007669"/>
    <property type="project" value="UniProtKB-KW"/>
</dbReference>
<comment type="function">
    <text evidence="2 19">Accepts electrons from ETF and reduces ubiquinone.</text>
</comment>
<keyword evidence="16" id="KW-0496">Mitochondrion</keyword>
<evidence type="ECO:0000256" key="2">
    <source>
        <dbReference type="ARBA" id="ARBA00002819"/>
    </source>
</evidence>
<dbReference type="SUPFAM" id="SSF54373">
    <property type="entry name" value="FAD-linked reductases, C-terminal domain"/>
    <property type="match status" value="1"/>
</dbReference>
<evidence type="ECO:0000256" key="10">
    <source>
        <dbReference type="ARBA" id="ARBA00022946"/>
    </source>
</evidence>
<accession>A0A1Q2YF17</accession>
<dbReference type="GO" id="GO:0071949">
    <property type="term" value="F:FAD binding"/>
    <property type="evidence" value="ECO:0007669"/>
    <property type="project" value="InterPro"/>
</dbReference>
<name>A0A1Q2YF17_9ASCO</name>
<evidence type="ECO:0000256" key="16">
    <source>
        <dbReference type="ARBA" id="ARBA00023128"/>
    </source>
</evidence>
<dbReference type="SUPFAM" id="SSF54862">
    <property type="entry name" value="4Fe-4S ferredoxins"/>
    <property type="match status" value="1"/>
</dbReference>
<keyword evidence="23" id="KW-1185">Reference proteome</keyword>
<feature type="domain" description="4Fe-4S ferredoxin-type" evidence="21">
    <location>
        <begin position="659"/>
        <end position="688"/>
    </location>
</feature>
<protein>
    <recommendedName>
        <fullName evidence="19">Electron transfer flavoprotein-ubiquinone oxidoreductase</fullName>
        <shortName evidence="19">ETF-QO</shortName>
        <ecNumber evidence="19">1.5.5.1</ecNumber>
    </recommendedName>
</protein>
<evidence type="ECO:0000256" key="13">
    <source>
        <dbReference type="ARBA" id="ARBA00023004"/>
    </source>
</evidence>
<evidence type="ECO:0000256" key="18">
    <source>
        <dbReference type="ARBA" id="ARBA00052682"/>
    </source>
</evidence>
<dbReference type="PROSITE" id="PS51379">
    <property type="entry name" value="4FE4S_FER_2"/>
    <property type="match status" value="1"/>
</dbReference>
<comment type="cofactor">
    <cofactor evidence="19">
        <name>[4Fe-4S] cluster</name>
        <dbReference type="ChEBI" id="CHEBI:49883"/>
    </cofactor>
    <text evidence="19">Binds 1 [4Fe-4S] cluster.</text>
</comment>
<evidence type="ECO:0000256" key="17">
    <source>
        <dbReference type="ARBA" id="ARBA00023136"/>
    </source>
</evidence>
<keyword evidence="10" id="KW-0809">Transit peptide</keyword>
<keyword evidence="7 19" id="KW-0479">Metal-binding</keyword>
<keyword evidence="9 19" id="KW-0274">FAD</keyword>
<dbReference type="Gene3D" id="3.50.50.60">
    <property type="entry name" value="FAD/NAD(P)-binding domain"/>
    <property type="match status" value="1"/>
</dbReference>
<feature type="region of interest" description="Disordered" evidence="20">
    <location>
        <begin position="463"/>
        <end position="502"/>
    </location>
</feature>
<comment type="subcellular location">
    <subcellularLocation>
        <location evidence="3">Mitochondrion inner membrane</location>
    </subcellularLocation>
</comment>
<proteinExistence type="inferred from homology"/>
<evidence type="ECO:0000256" key="7">
    <source>
        <dbReference type="ARBA" id="ARBA00022723"/>
    </source>
</evidence>
<dbReference type="InterPro" id="IPR036188">
    <property type="entry name" value="FAD/NAD-bd_sf"/>
</dbReference>
<dbReference type="Gene3D" id="3.30.70.20">
    <property type="match status" value="1"/>
</dbReference>
<dbReference type="GO" id="GO:0005743">
    <property type="term" value="C:mitochondrial inner membrane"/>
    <property type="evidence" value="ECO:0007669"/>
    <property type="project" value="UniProtKB-SubCell"/>
</dbReference>
<dbReference type="Gene3D" id="3.30.9.90">
    <property type="match status" value="1"/>
</dbReference>
<evidence type="ECO:0000256" key="4">
    <source>
        <dbReference type="ARBA" id="ARBA00006796"/>
    </source>
</evidence>
<keyword evidence="6 19" id="KW-0285">Flavoprotein</keyword>
<evidence type="ECO:0000313" key="22">
    <source>
        <dbReference type="EMBL" id="GAV28147.1"/>
    </source>
</evidence>
<keyword evidence="17" id="KW-0472">Membrane</keyword>
<evidence type="ECO:0000256" key="6">
    <source>
        <dbReference type="ARBA" id="ARBA00022630"/>
    </source>
</evidence>
<evidence type="ECO:0000256" key="19">
    <source>
        <dbReference type="RuleBase" id="RU366068"/>
    </source>
</evidence>
<dbReference type="Pfam" id="PF21162">
    <property type="entry name" value="ETFQO_UQ-bd"/>
    <property type="match status" value="1"/>
</dbReference>
<keyword evidence="11 19" id="KW-0249">Electron transport</keyword>
<evidence type="ECO:0000256" key="8">
    <source>
        <dbReference type="ARBA" id="ARBA00022792"/>
    </source>
</evidence>
<evidence type="ECO:0000256" key="20">
    <source>
        <dbReference type="SAM" id="MobiDB-lite"/>
    </source>
</evidence>
<dbReference type="AlphaFoldDB" id="A0A1Q2YF17"/>
<feature type="compositionally biased region" description="Acidic residues" evidence="20">
    <location>
        <begin position="482"/>
        <end position="497"/>
    </location>
</feature>
<dbReference type="Pfam" id="PF05187">
    <property type="entry name" value="Fer4_ETF_QO"/>
    <property type="match status" value="1"/>
</dbReference>
<dbReference type="FunFam" id="3.30.70.20:FF:000015">
    <property type="entry name" value="Electron transfer flavoprotein-ubiquinone oxidoreductase"/>
    <property type="match status" value="1"/>
</dbReference>
<reference evidence="22 23" key="1">
    <citation type="submission" date="2016-08" db="EMBL/GenBank/DDBJ databases">
        <title>Whole genome shotgun sequence of Pichia membranifaciens KS47-1.</title>
        <authorList>
            <person name="Konishi M."/>
            <person name="Ishida M."/>
            <person name="Arakawa T."/>
            <person name="Kato Y."/>
            <person name="Horiuchi J."/>
        </authorList>
    </citation>
    <scope>NUCLEOTIDE SEQUENCE [LARGE SCALE GENOMIC DNA]</scope>
    <source>
        <strain evidence="22 23">KS47-1</strain>
    </source>
</reference>
<evidence type="ECO:0000256" key="1">
    <source>
        <dbReference type="ARBA" id="ARBA00001974"/>
    </source>
</evidence>
<comment type="catalytic activity">
    <reaction evidence="18 19">
        <text>a ubiquinone + reduced [electron-transfer flavoprotein] = a ubiquinol + oxidized [electron-transfer flavoprotein] + H(+)</text>
        <dbReference type="Rhea" id="RHEA:24052"/>
        <dbReference type="Rhea" id="RHEA-COMP:9565"/>
        <dbReference type="Rhea" id="RHEA-COMP:9566"/>
        <dbReference type="Rhea" id="RHEA-COMP:10685"/>
        <dbReference type="Rhea" id="RHEA-COMP:10686"/>
        <dbReference type="ChEBI" id="CHEBI:15378"/>
        <dbReference type="ChEBI" id="CHEBI:16389"/>
        <dbReference type="ChEBI" id="CHEBI:17976"/>
        <dbReference type="ChEBI" id="CHEBI:57692"/>
        <dbReference type="ChEBI" id="CHEBI:58307"/>
        <dbReference type="EC" id="1.5.5.1"/>
    </reaction>
</comment>
<dbReference type="PANTHER" id="PTHR10617:SF107">
    <property type="entry name" value="ELECTRON TRANSFER FLAVOPROTEIN-UBIQUINONE OXIDOREDUCTASE, MITOCHONDRIAL"/>
    <property type="match status" value="1"/>
</dbReference>
<keyword evidence="13 19" id="KW-0408">Iron</keyword>
<dbReference type="InterPro" id="IPR040156">
    <property type="entry name" value="ETF-QO"/>
</dbReference>
<keyword evidence="14 19" id="KW-0411">Iron-sulfur</keyword>
<comment type="cofactor">
    <cofactor evidence="1 19">
        <name>FAD</name>
        <dbReference type="ChEBI" id="CHEBI:57692"/>
    </cofactor>
</comment>
<evidence type="ECO:0000256" key="12">
    <source>
        <dbReference type="ARBA" id="ARBA00023002"/>
    </source>
</evidence>
<dbReference type="InterPro" id="IPR007859">
    <property type="entry name" value="ETF-QO/FixX_C"/>
</dbReference>
<dbReference type="InterPro" id="IPR017896">
    <property type="entry name" value="4Fe4S_Fe-S-bd"/>
</dbReference>
<evidence type="ECO:0000256" key="3">
    <source>
        <dbReference type="ARBA" id="ARBA00004273"/>
    </source>
</evidence>
<evidence type="ECO:0000313" key="23">
    <source>
        <dbReference type="Proteomes" id="UP000186136"/>
    </source>
</evidence>
<organism evidence="22 23">
    <name type="scientific">Pichia membranifaciens</name>
    <dbReference type="NCBI Taxonomy" id="4926"/>
    <lineage>
        <taxon>Eukaryota</taxon>
        <taxon>Fungi</taxon>
        <taxon>Dikarya</taxon>
        <taxon>Ascomycota</taxon>
        <taxon>Saccharomycotina</taxon>
        <taxon>Pichiomycetes</taxon>
        <taxon>Pichiales</taxon>
        <taxon>Pichiaceae</taxon>
        <taxon>Pichia</taxon>
    </lineage>
</organism>
<sequence>MFTYGNRKLPLRSLNAGKTVLLSKHGKLPTLKSPQNAAGNYTPTANSLLSTHTKFIRISNFGNRYFSTSRVAWNTIETARAELDDDQLEALNDPRAVDTVDVCIVGGGPAGLATAIRLKQIDNEKGDGDLRVVLLEKGADMGAHILSGAVLDPKALNELFSELLEENEKNIPLPDDLVTLVKEDHMKFLFANGSSIDLPEPPQMKNAGKNYIVSLSEVVKWMSDRAEELGVEIYPNTAVSELIYDSQGGVRGIATRDSGLERDGSLSDNFEKGMEFHARMTVLAEGCHGSLSKQVIHKYDLRNGVNPQTYGLGIKEVWQVEPQRWKEGFVSHSMGYPLSKGVYGGGWMYHFGDGFVSLGLVIGLDYKNPWISPYQEFQRMKLHPFYKDVLTGGKCISYGARALNEGGWQSVPQLHFPGGVLVGASAGFMNVPKIKGSHCAIKSGSLAAECMYDKVVALKEQQEAEMASSQAKNGEEEKGEKEEEEEEDDEEEEDEDAGLPLPEWKAIDLSEYQTAYKNSWIHDELYEVRNVRPAFDSQFGLLGGLAVAGLVTGVTRGKEPFTLEFEHTDSAAVEDASKYEKIEYPKPDGVLTFDLMTSVSRTGTFHREGERCHLRVPDMDLDKHKEISWPKFKGIEQRFCPAGVYEYVKKDENSSEDDVEFKINSQNCIHCKTCDIKVPTQDINWSVPEGGDGPKYQMT</sequence>
<evidence type="ECO:0000256" key="15">
    <source>
        <dbReference type="ARBA" id="ARBA00023075"/>
    </source>
</evidence>
<keyword evidence="5 19" id="KW-0813">Transport</keyword>
<dbReference type="EC" id="1.5.5.1" evidence="19"/>
<dbReference type="EMBL" id="BDGI01000057">
    <property type="protein sequence ID" value="GAV28147.1"/>
    <property type="molecule type" value="Genomic_DNA"/>
</dbReference>
<keyword evidence="8" id="KW-0999">Mitochondrion inner membrane</keyword>
<evidence type="ECO:0000259" key="21">
    <source>
        <dbReference type="PROSITE" id="PS51379"/>
    </source>
</evidence>
<comment type="similarity">
    <text evidence="4">Belongs to the ETF-QO/FixC family.</text>
</comment>
<dbReference type="Pfam" id="PF01494">
    <property type="entry name" value="FAD_binding_3"/>
    <property type="match status" value="1"/>
</dbReference>
<dbReference type="InterPro" id="IPR049398">
    <property type="entry name" value="ETF-QO/FixC_UQ-bd"/>
</dbReference>
<dbReference type="GO" id="GO:0051539">
    <property type="term" value="F:4 iron, 4 sulfur cluster binding"/>
    <property type="evidence" value="ECO:0007669"/>
    <property type="project" value="UniProtKB-UniRule"/>
</dbReference>
<comment type="caution">
    <text evidence="22">The sequence shown here is derived from an EMBL/GenBank/DDBJ whole genome shotgun (WGS) entry which is preliminary data.</text>
</comment>
<dbReference type="GO" id="GO:0004174">
    <property type="term" value="F:electron-transferring-flavoprotein dehydrogenase activity"/>
    <property type="evidence" value="ECO:0007669"/>
    <property type="project" value="UniProtKB-UniRule"/>
</dbReference>
<keyword evidence="15 19" id="KW-0830">Ubiquinone</keyword>
<evidence type="ECO:0000256" key="9">
    <source>
        <dbReference type="ARBA" id="ARBA00022827"/>
    </source>
</evidence>
<gene>
    <name evidence="22" type="ORF">PMKS-001616</name>
</gene>
<dbReference type="InterPro" id="IPR002938">
    <property type="entry name" value="FAD-bd"/>
</dbReference>
<dbReference type="PANTHER" id="PTHR10617">
    <property type="entry name" value="ELECTRON TRANSFER FLAVOPROTEIN-UBIQUINONE OXIDOREDUCTASE"/>
    <property type="match status" value="1"/>
</dbReference>
<keyword evidence="12 19" id="KW-0560">Oxidoreductase</keyword>
<dbReference type="Proteomes" id="UP000186136">
    <property type="component" value="Unassembled WGS sequence"/>
</dbReference>
<evidence type="ECO:0000256" key="5">
    <source>
        <dbReference type="ARBA" id="ARBA00022448"/>
    </source>
</evidence>
<evidence type="ECO:0000256" key="14">
    <source>
        <dbReference type="ARBA" id="ARBA00023014"/>
    </source>
</evidence>
<evidence type="ECO:0000256" key="11">
    <source>
        <dbReference type="ARBA" id="ARBA00022982"/>
    </source>
</evidence>
<dbReference type="SUPFAM" id="SSF51905">
    <property type="entry name" value="FAD/NAD(P)-binding domain"/>
    <property type="match status" value="1"/>
</dbReference>